<name>A0AAU7YKF1_9RICK</name>
<gene>
    <name evidence="1" type="ORF">ABS861_02410</name>
</gene>
<organism evidence="1">
    <name type="scientific">Wolbachia endosymbiont of Oeneis ivallda</name>
    <dbReference type="NCBI Taxonomy" id="3171168"/>
    <lineage>
        <taxon>Bacteria</taxon>
        <taxon>Pseudomonadati</taxon>
        <taxon>Pseudomonadota</taxon>
        <taxon>Alphaproteobacteria</taxon>
        <taxon>Rickettsiales</taxon>
        <taxon>Anaplasmataceae</taxon>
        <taxon>Wolbachieae</taxon>
        <taxon>Wolbachia</taxon>
    </lineage>
</organism>
<reference evidence="1" key="1">
    <citation type="submission" date="2024-06" db="EMBL/GenBank/DDBJ databases">
        <title>Genome assembly of the Oeneis chryxus ivallda.</title>
        <authorList>
            <person name="MacDonald Z."/>
            <person name="Shaffer H.B."/>
            <person name="Gillespie T."/>
            <person name="Marimuthu M.P.A."/>
            <person name="Nguyen O."/>
            <person name="Fairbairn C.W."/>
            <person name="Seligmann W.E."/>
            <person name="Escalona M."/>
            <person name="Miller C."/>
            <person name="Toffelmier E."/>
        </authorList>
    </citation>
    <scope>NUCLEOTIDE SEQUENCE</scope>
    <source>
        <strain evidence="1">CCGP_102_HBS-TG_Oc004</strain>
    </source>
</reference>
<proteinExistence type="predicted"/>
<accession>A0AAU7YKF1</accession>
<dbReference type="InterPro" id="IPR032675">
    <property type="entry name" value="LRR_dom_sf"/>
</dbReference>
<sequence>MEVDFNQYVNSNTLELNNLYVYMEKLVNFLQKKQNITSLTLSNCYIDAQCGEVLNEALENINLPNITECKLTSSIIGAEGSIAITKLLKNG</sequence>
<dbReference type="SUPFAM" id="SSF52047">
    <property type="entry name" value="RNI-like"/>
    <property type="match status" value="1"/>
</dbReference>
<dbReference type="AlphaFoldDB" id="A0AAU7YKF1"/>
<dbReference type="EMBL" id="CP158587">
    <property type="protein sequence ID" value="XCA34271.1"/>
    <property type="molecule type" value="Genomic_DNA"/>
</dbReference>
<evidence type="ECO:0000313" key="1">
    <source>
        <dbReference type="EMBL" id="XCA34271.1"/>
    </source>
</evidence>
<protein>
    <submittedName>
        <fullName evidence="1">Uncharacterized protein</fullName>
    </submittedName>
</protein>
<dbReference type="Gene3D" id="3.80.10.10">
    <property type="entry name" value="Ribonuclease Inhibitor"/>
    <property type="match status" value="1"/>
</dbReference>